<keyword evidence="2" id="KW-1185">Reference proteome</keyword>
<protein>
    <submittedName>
        <fullName evidence="1">Uncharacterized protein</fullName>
    </submittedName>
</protein>
<dbReference type="EMBL" id="MU859872">
    <property type="protein sequence ID" value="KAK3946503.1"/>
    <property type="molecule type" value="Genomic_DNA"/>
</dbReference>
<name>A0AAN6SAY0_9PEZI</name>
<sequence length="95" mass="10604">NVVEKFIIIIIIAAERDSLLPSVELEQSLVVYNVEDFDTIMINNTDITNGHVRVPNPPSWLVALHEQVAVAHNQIRGIPVAIGNKHTQELTTLKE</sequence>
<reference evidence="1" key="1">
    <citation type="journal article" date="2023" name="Mol. Phylogenet. Evol.">
        <title>Genome-scale phylogeny and comparative genomics of the fungal order Sordariales.</title>
        <authorList>
            <person name="Hensen N."/>
            <person name="Bonometti L."/>
            <person name="Westerberg I."/>
            <person name="Brannstrom I.O."/>
            <person name="Guillou S."/>
            <person name="Cros-Aarteil S."/>
            <person name="Calhoun S."/>
            <person name="Haridas S."/>
            <person name="Kuo A."/>
            <person name="Mondo S."/>
            <person name="Pangilinan J."/>
            <person name="Riley R."/>
            <person name="LaButti K."/>
            <person name="Andreopoulos B."/>
            <person name="Lipzen A."/>
            <person name="Chen C."/>
            <person name="Yan M."/>
            <person name="Daum C."/>
            <person name="Ng V."/>
            <person name="Clum A."/>
            <person name="Steindorff A."/>
            <person name="Ohm R.A."/>
            <person name="Martin F."/>
            <person name="Silar P."/>
            <person name="Natvig D.O."/>
            <person name="Lalanne C."/>
            <person name="Gautier V."/>
            <person name="Ament-Velasquez S.L."/>
            <person name="Kruys A."/>
            <person name="Hutchinson M.I."/>
            <person name="Powell A.J."/>
            <person name="Barry K."/>
            <person name="Miller A.N."/>
            <person name="Grigoriev I.V."/>
            <person name="Debuchy R."/>
            <person name="Gladieux P."/>
            <person name="Hiltunen Thoren M."/>
            <person name="Johannesson H."/>
        </authorList>
    </citation>
    <scope>NUCLEOTIDE SEQUENCE</scope>
    <source>
        <strain evidence="1">CBS 626.80</strain>
    </source>
</reference>
<dbReference type="AlphaFoldDB" id="A0AAN6SAY0"/>
<dbReference type="Proteomes" id="UP001303222">
    <property type="component" value="Unassembled WGS sequence"/>
</dbReference>
<comment type="caution">
    <text evidence="1">The sequence shown here is derived from an EMBL/GenBank/DDBJ whole genome shotgun (WGS) entry which is preliminary data.</text>
</comment>
<proteinExistence type="predicted"/>
<evidence type="ECO:0000313" key="2">
    <source>
        <dbReference type="Proteomes" id="UP001303222"/>
    </source>
</evidence>
<feature type="non-terminal residue" evidence="1">
    <location>
        <position position="1"/>
    </location>
</feature>
<accession>A0AAN6SAY0</accession>
<reference evidence="1" key="2">
    <citation type="submission" date="2023-06" db="EMBL/GenBank/DDBJ databases">
        <authorList>
            <consortium name="Lawrence Berkeley National Laboratory"/>
            <person name="Mondo S.J."/>
            <person name="Hensen N."/>
            <person name="Bonometti L."/>
            <person name="Westerberg I."/>
            <person name="Brannstrom I.O."/>
            <person name="Guillou S."/>
            <person name="Cros-Aarteil S."/>
            <person name="Calhoun S."/>
            <person name="Haridas S."/>
            <person name="Kuo A."/>
            <person name="Pangilinan J."/>
            <person name="Riley R."/>
            <person name="Labutti K."/>
            <person name="Andreopoulos B."/>
            <person name="Lipzen A."/>
            <person name="Chen C."/>
            <person name="Yanf M."/>
            <person name="Daum C."/>
            <person name="Ng V."/>
            <person name="Clum A."/>
            <person name="Steindorff A."/>
            <person name="Ohm R."/>
            <person name="Martin F."/>
            <person name="Silar P."/>
            <person name="Natvig D."/>
            <person name="Lalanne C."/>
            <person name="Gautier V."/>
            <person name="Ament-Velasquez S.L."/>
            <person name="Kruys A."/>
            <person name="Hutchinson M.I."/>
            <person name="Powell A.J."/>
            <person name="Barry K."/>
            <person name="Miller A.N."/>
            <person name="Grigoriev I.V."/>
            <person name="Debuchy R."/>
            <person name="Gladieux P."/>
            <person name="Thoren M.H."/>
            <person name="Johannesson H."/>
        </authorList>
    </citation>
    <scope>NUCLEOTIDE SEQUENCE</scope>
    <source>
        <strain evidence="1">CBS 626.80</strain>
    </source>
</reference>
<organism evidence="1 2">
    <name type="scientific">Pseudoneurospora amorphoporcata</name>
    <dbReference type="NCBI Taxonomy" id="241081"/>
    <lineage>
        <taxon>Eukaryota</taxon>
        <taxon>Fungi</taxon>
        <taxon>Dikarya</taxon>
        <taxon>Ascomycota</taxon>
        <taxon>Pezizomycotina</taxon>
        <taxon>Sordariomycetes</taxon>
        <taxon>Sordariomycetidae</taxon>
        <taxon>Sordariales</taxon>
        <taxon>Sordariaceae</taxon>
        <taxon>Pseudoneurospora</taxon>
    </lineage>
</organism>
<gene>
    <name evidence="1" type="ORF">QBC32DRAFT_391914</name>
</gene>
<evidence type="ECO:0000313" key="1">
    <source>
        <dbReference type="EMBL" id="KAK3946503.1"/>
    </source>
</evidence>